<evidence type="ECO:0000256" key="7">
    <source>
        <dbReference type="ARBA" id="ARBA00022519"/>
    </source>
</evidence>
<keyword evidence="5 12" id="KW-0813">Transport</keyword>
<evidence type="ECO:0000256" key="2">
    <source>
        <dbReference type="ARBA" id="ARBA00004377"/>
    </source>
</evidence>
<dbReference type="InterPro" id="IPR007078">
    <property type="entry name" value="Haem_export_protD_CcmD"/>
</dbReference>
<keyword evidence="6 12" id="KW-1003">Cell membrane</keyword>
<dbReference type="PANTHER" id="PTHR37531:SF1">
    <property type="entry name" value="HEME EXPORTER PROTEIN D"/>
    <property type="match status" value="1"/>
</dbReference>
<gene>
    <name evidence="13" type="primary">ccmD</name>
    <name evidence="13" type="ORF">KEF85_08520</name>
</gene>
<evidence type="ECO:0000313" key="14">
    <source>
        <dbReference type="Proteomes" id="UP000676649"/>
    </source>
</evidence>
<evidence type="ECO:0000256" key="12">
    <source>
        <dbReference type="RuleBase" id="RU363101"/>
    </source>
</evidence>
<evidence type="ECO:0000256" key="9">
    <source>
        <dbReference type="ARBA" id="ARBA00022748"/>
    </source>
</evidence>
<feature type="transmembrane region" description="Helical" evidence="12">
    <location>
        <begin position="12"/>
        <end position="36"/>
    </location>
</feature>
<dbReference type="KEGG" id="mpad:KEF85_08520"/>
<dbReference type="Proteomes" id="UP000676649">
    <property type="component" value="Chromosome"/>
</dbReference>
<dbReference type="RefSeq" id="WP_215579333.1">
    <property type="nucleotide sequence ID" value="NZ_CP073754.1"/>
</dbReference>
<keyword evidence="7 12" id="KW-0997">Cell inner membrane</keyword>
<keyword evidence="11 12" id="KW-0472">Membrane</keyword>
<dbReference type="GO" id="GO:0015886">
    <property type="term" value="P:heme transport"/>
    <property type="evidence" value="ECO:0007669"/>
    <property type="project" value="InterPro"/>
</dbReference>
<dbReference type="GO" id="GO:1903607">
    <property type="term" value="P:cytochrome c biosynthetic process"/>
    <property type="evidence" value="ECO:0007669"/>
    <property type="project" value="TreeGrafter"/>
</dbReference>
<evidence type="ECO:0000256" key="1">
    <source>
        <dbReference type="ARBA" id="ARBA00002442"/>
    </source>
</evidence>
<dbReference type="NCBIfam" id="TIGR03141">
    <property type="entry name" value="cytochro_ccmD"/>
    <property type="match status" value="1"/>
</dbReference>
<comment type="subcellular location">
    <subcellularLocation>
        <location evidence="2 12">Cell inner membrane</location>
        <topology evidence="2 12">Single-pass membrane protein</topology>
    </subcellularLocation>
</comment>
<keyword evidence="9 12" id="KW-0201">Cytochrome c-type biogenesis</keyword>
<sequence>MTLQEFLHMGGYAVYVWSAYGVTFVVLLINLLLPLLQRKQLLRQLMLRQRRSQR</sequence>
<comment type="function">
    <text evidence="1 12">Required for the export of heme to the periplasm for the biogenesis of c-type cytochromes.</text>
</comment>
<reference evidence="13" key="1">
    <citation type="submission" date="2021-04" db="EMBL/GenBank/DDBJ databases">
        <title>Draft genome sequence data of methanotrophic Methylovulum sp. strain S1L and Methylomonas sp. strain S2AM isolated from boreal lake water columns.</title>
        <authorList>
            <person name="Rissanen A.J."/>
            <person name="Mangayil R."/>
            <person name="Svenning M.M."/>
            <person name="Khanongnuch R."/>
        </authorList>
    </citation>
    <scope>NUCLEOTIDE SEQUENCE</scope>
    <source>
        <strain evidence="13">S2AM</strain>
    </source>
</reference>
<evidence type="ECO:0000313" key="13">
    <source>
        <dbReference type="EMBL" id="QWF69427.1"/>
    </source>
</evidence>
<keyword evidence="14" id="KW-1185">Reference proteome</keyword>
<evidence type="ECO:0000256" key="5">
    <source>
        <dbReference type="ARBA" id="ARBA00022448"/>
    </source>
</evidence>
<evidence type="ECO:0000256" key="4">
    <source>
        <dbReference type="ARBA" id="ARBA00016461"/>
    </source>
</evidence>
<dbReference type="GO" id="GO:0017004">
    <property type="term" value="P:cytochrome complex assembly"/>
    <property type="evidence" value="ECO:0007669"/>
    <property type="project" value="UniProtKB-KW"/>
</dbReference>
<dbReference type="PANTHER" id="PTHR37531">
    <property type="entry name" value="HEME EXPORTER PROTEIN D"/>
    <property type="match status" value="1"/>
</dbReference>
<comment type="similarity">
    <text evidence="3 12">Belongs to the CcmD/CycX/HelD family.</text>
</comment>
<name>A0A975MKF5_9GAMM</name>
<dbReference type="GO" id="GO:0005886">
    <property type="term" value="C:plasma membrane"/>
    <property type="evidence" value="ECO:0007669"/>
    <property type="project" value="UniProtKB-SubCell"/>
</dbReference>
<dbReference type="AlphaFoldDB" id="A0A975MKF5"/>
<evidence type="ECO:0000256" key="6">
    <source>
        <dbReference type="ARBA" id="ARBA00022475"/>
    </source>
</evidence>
<organism evidence="13 14">
    <name type="scientific">Methylomonas paludis</name>
    <dbReference type="NCBI Taxonomy" id="1173101"/>
    <lineage>
        <taxon>Bacteria</taxon>
        <taxon>Pseudomonadati</taxon>
        <taxon>Pseudomonadota</taxon>
        <taxon>Gammaproteobacteria</taxon>
        <taxon>Methylococcales</taxon>
        <taxon>Methylococcaceae</taxon>
        <taxon>Methylomonas</taxon>
    </lineage>
</organism>
<protein>
    <recommendedName>
        <fullName evidence="4 12">Heme exporter protein D</fullName>
    </recommendedName>
</protein>
<evidence type="ECO:0000256" key="8">
    <source>
        <dbReference type="ARBA" id="ARBA00022692"/>
    </source>
</evidence>
<evidence type="ECO:0000256" key="10">
    <source>
        <dbReference type="ARBA" id="ARBA00022989"/>
    </source>
</evidence>
<proteinExistence type="inferred from homology"/>
<keyword evidence="10 12" id="KW-1133">Transmembrane helix</keyword>
<dbReference type="InterPro" id="IPR052075">
    <property type="entry name" value="Heme_exporter_D"/>
</dbReference>
<accession>A0A975MKF5</accession>
<dbReference type="Pfam" id="PF04995">
    <property type="entry name" value="CcmD"/>
    <property type="match status" value="1"/>
</dbReference>
<evidence type="ECO:0000256" key="3">
    <source>
        <dbReference type="ARBA" id="ARBA00008741"/>
    </source>
</evidence>
<dbReference type="EMBL" id="CP073754">
    <property type="protein sequence ID" value="QWF69427.1"/>
    <property type="molecule type" value="Genomic_DNA"/>
</dbReference>
<keyword evidence="8 12" id="KW-0812">Transmembrane</keyword>
<evidence type="ECO:0000256" key="11">
    <source>
        <dbReference type="ARBA" id="ARBA00023136"/>
    </source>
</evidence>